<dbReference type="NCBIfam" id="TIGR02729">
    <property type="entry name" value="Obg_CgtA"/>
    <property type="match status" value="1"/>
</dbReference>
<dbReference type="NCBIfam" id="NF008954">
    <property type="entry name" value="PRK12296.1"/>
    <property type="match status" value="1"/>
</dbReference>
<dbReference type="PROSITE" id="PS51881">
    <property type="entry name" value="OCT"/>
    <property type="match status" value="1"/>
</dbReference>
<keyword evidence="14" id="KW-1185">Reference proteome</keyword>
<dbReference type="NCBIfam" id="TIGR03595">
    <property type="entry name" value="Obg_CgtA_exten"/>
    <property type="match status" value="1"/>
</dbReference>
<dbReference type="PROSITE" id="PS00905">
    <property type="entry name" value="GTP1_OBG"/>
    <property type="match status" value="1"/>
</dbReference>
<dbReference type="GO" id="GO:0005737">
    <property type="term" value="C:cytoplasm"/>
    <property type="evidence" value="ECO:0007669"/>
    <property type="project" value="UniProtKB-SubCell"/>
</dbReference>
<comment type="subunit">
    <text evidence="9">Monomer.</text>
</comment>
<dbReference type="HAMAP" id="MF_01454">
    <property type="entry name" value="GTPase_Obg"/>
    <property type="match status" value="1"/>
</dbReference>
<feature type="domain" description="OCT" evidence="11">
    <location>
        <begin position="341"/>
        <end position="423"/>
    </location>
</feature>
<dbReference type="GO" id="GO:0005525">
    <property type="term" value="F:GTP binding"/>
    <property type="evidence" value="ECO:0007669"/>
    <property type="project" value="UniProtKB-UniRule"/>
</dbReference>
<dbReference type="InterPro" id="IPR036726">
    <property type="entry name" value="GTP1_OBG_dom_sf"/>
</dbReference>
<accession>A0A1I4HS14</accession>
<keyword evidence="8 9" id="KW-0342">GTP-binding</keyword>
<dbReference type="CDD" id="cd01898">
    <property type="entry name" value="Obg"/>
    <property type="match status" value="1"/>
</dbReference>
<evidence type="ECO:0000259" key="12">
    <source>
        <dbReference type="PROSITE" id="PS51883"/>
    </source>
</evidence>
<keyword evidence="7 9" id="KW-0460">Magnesium</keyword>
<dbReference type="Pfam" id="PF01926">
    <property type="entry name" value="MMR_HSR1"/>
    <property type="match status" value="1"/>
</dbReference>
<dbReference type="SUPFAM" id="SSF102741">
    <property type="entry name" value="Obg GTP-binding protein C-terminal domain"/>
    <property type="match status" value="1"/>
</dbReference>
<dbReference type="AlphaFoldDB" id="A0A1I4HS14"/>
<dbReference type="InterPro" id="IPR006073">
    <property type="entry name" value="GTP-bd"/>
</dbReference>
<dbReference type="SUPFAM" id="SSF52540">
    <property type="entry name" value="P-loop containing nucleoside triphosphate hydrolases"/>
    <property type="match status" value="1"/>
</dbReference>
<dbReference type="NCBIfam" id="NF008955">
    <property type="entry name" value="PRK12297.1"/>
    <property type="match status" value="1"/>
</dbReference>
<evidence type="ECO:0000256" key="9">
    <source>
        <dbReference type="HAMAP-Rule" id="MF_01454"/>
    </source>
</evidence>
<evidence type="ECO:0000313" key="13">
    <source>
        <dbReference type="EMBL" id="SFL44351.1"/>
    </source>
</evidence>
<feature type="binding site" evidence="9">
    <location>
        <begin position="165"/>
        <end position="172"/>
    </location>
    <ligand>
        <name>GTP</name>
        <dbReference type="ChEBI" id="CHEBI:37565"/>
    </ligand>
</feature>
<dbReference type="Proteomes" id="UP000199006">
    <property type="component" value="Unassembled WGS sequence"/>
</dbReference>
<evidence type="ECO:0000256" key="2">
    <source>
        <dbReference type="ARBA" id="ARBA00007699"/>
    </source>
</evidence>
<dbReference type="PROSITE" id="PS51883">
    <property type="entry name" value="OBG"/>
    <property type="match status" value="1"/>
</dbReference>
<dbReference type="RefSeq" id="WP_089860937.1">
    <property type="nucleotide sequence ID" value="NZ_FOTI01000012.1"/>
</dbReference>
<dbReference type="InterPro" id="IPR006169">
    <property type="entry name" value="GTP1_OBG_dom"/>
</dbReference>
<dbReference type="Gene3D" id="3.40.50.300">
    <property type="entry name" value="P-loop containing nucleotide triphosphate hydrolases"/>
    <property type="match status" value="1"/>
</dbReference>
<feature type="domain" description="OBG-type G" evidence="10">
    <location>
        <begin position="159"/>
        <end position="330"/>
    </location>
</feature>
<dbReference type="GO" id="GO:0003924">
    <property type="term" value="F:GTPase activity"/>
    <property type="evidence" value="ECO:0007669"/>
    <property type="project" value="UniProtKB-UniRule"/>
</dbReference>
<dbReference type="Gene3D" id="2.70.210.12">
    <property type="entry name" value="GTP1/OBG domain"/>
    <property type="match status" value="1"/>
</dbReference>
<dbReference type="PANTHER" id="PTHR11702:SF31">
    <property type="entry name" value="MITOCHONDRIAL RIBOSOME-ASSOCIATED GTPASE 2"/>
    <property type="match status" value="1"/>
</dbReference>
<evidence type="ECO:0000256" key="5">
    <source>
        <dbReference type="ARBA" id="ARBA00022741"/>
    </source>
</evidence>
<evidence type="ECO:0000259" key="10">
    <source>
        <dbReference type="PROSITE" id="PS51710"/>
    </source>
</evidence>
<keyword evidence="6 9" id="KW-0378">Hydrolase</keyword>
<dbReference type="EMBL" id="FOTI01000012">
    <property type="protein sequence ID" value="SFL44351.1"/>
    <property type="molecule type" value="Genomic_DNA"/>
</dbReference>
<dbReference type="EC" id="3.6.5.-" evidence="9"/>
<comment type="cofactor">
    <cofactor evidence="1 9">
        <name>Mg(2+)</name>
        <dbReference type="ChEBI" id="CHEBI:18420"/>
    </cofactor>
</comment>
<sequence>MFIDEVEFKVKAGDGGNGVVSFRREKYIDQGGPDGGDGGDGGSIILQVNEGLNTLADLRYNNIYQADKGQNGSGKNQHGKNGNDFYLEVPPGTMVYDADKNDFLADLKESGAEYVVAKGGKGGRGNTRFKKSTRKAPRFSEKGGKGEFKKIRLELKVLADVGLVGYPNVGKSTLISQVSQAKPKIASYHFTTLHPNLGVVKYGDYKSFVMADIPGIIEGAHQGIGLGDEFLKHLERTKLLVHVIDAAGIEGRNPLEDFEKINYEIEQYNDYLASLTQIIALNKIDLIVDEKKLQQLKEKLTEKGYQVFTISAATGSGCQELMYYLGEALAEIPDREIIQAEEIIIRPDFVDELYLDKLAADKFELKGSLLDNYLEKTDFNNEAAVKRLMRVLKHHGLNDLLDKNEVQEGDTVVIGPLEFDYIE</sequence>
<dbReference type="InterPro" id="IPR005225">
    <property type="entry name" value="Small_GTP-bd"/>
</dbReference>
<proteinExistence type="inferred from homology"/>
<dbReference type="Pfam" id="PF01018">
    <property type="entry name" value="GTP1_OBG"/>
    <property type="match status" value="1"/>
</dbReference>
<dbReference type="NCBIfam" id="TIGR00231">
    <property type="entry name" value="small_GTP"/>
    <property type="match status" value="1"/>
</dbReference>
<evidence type="ECO:0000256" key="6">
    <source>
        <dbReference type="ARBA" id="ARBA00022801"/>
    </source>
</evidence>
<feature type="binding site" evidence="9">
    <location>
        <position position="172"/>
    </location>
    <ligand>
        <name>Mg(2+)</name>
        <dbReference type="ChEBI" id="CHEBI:18420"/>
    </ligand>
</feature>
<name>A0A1I4HS14_9FIRM</name>
<dbReference type="InterPro" id="IPR036346">
    <property type="entry name" value="GTP-bd_prot_GTP1/OBG_C_sf"/>
</dbReference>
<comment type="function">
    <text evidence="9">An essential GTPase which binds GTP, GDP and possibly (p)ppGpp with moderate affinity, with high nucleotide exchange rates and a fairly low GTP hydrolysis rate. Plays a role in control of the cell cycle, stress response, ribosome biogenesis and in those bacteria that undergo differentiation, in morphogenesis control.</text>
</comment>
<dbReference type="InterPro" id="IPR045086">
    <property type="entry name" value="OBG_GTPase"/>
</dbReference>
<evidence type="ECO:0000313" key="14">
    <source>
        <dbReference type="Proteomes" id="UP000199006"/>
    </source>
</evidence>
<feature type="binding site" evidence="9">
    <location>
        <begin position="311"/>
        <end position="313"/>
    </location>
    <ligand>
        <name>GTP</name>
        <dbReference type="ChEBI" id="CHEBI:37565"/>
    </ligand>
</feature>
<dbReference type="Gene3D" id="3.30.300.350">
    <property type="entry name" value="GTP-binding protein OBG, C-terminal domain"/>
    <property type="match status" value="1"/>
</dbReference>
<protein>
    <recommendedName>
        <fullName evidence="9">GTPase Obg</fullName>
        <ecNumber evidence="9">3.6.5.-</ecNumber>
    </recommendedName>
    <alternativeName>
        <fullName evidence="9">GTP-binding protein Obg</fullName>
    </alternativeName>
</protein>
<feature type="binding site" evidence="9">
    <location>
        <begin position="282"/>
        <end position="285"/>
    </location>
    <ligand>
        <name>GTP</name>
        <dbReference type="ChEBI" id="CHEBI:37565"/>
    </ligand>
</feature>
<dbReference type="FunFam" id="2.70.210.12:FF:000001">
    <property type="entry name" value="GTPase Obg"/>
    <property type="match status" value="1"/>
</dbReference>
<evidence type="ECO:0000256" key="1">
    <source>
        <dbReference type="ARBA" id="ARBA00001946"/>
    </source>
</evidence>
<gene>
    <name evidence="9" type="primary">obg</name>
    <name evidence="13" type="ORF">SAMN02983006_01163</name>
</gene>
<feature type="binding site" evidence="9">
    <location>
        <begin position="190"/>
        <end position="194"/>
    </location>
    <ligand>
        <name>GTP</name>
        <dbReference type="ChEBI" id="CHEBI:37565"/>
    </ligand>
</feature>
<dbReference type="InterPro" id="IPR006074">
    <property type="entry name" value="GTP1-OBG_CS"/>
</dbReference>
<comment type="similarity">
    <text evidence="2 9">Belongs to the TRAFAC class OBG-HflX-like GTPase superfamily. OBG GTPase family.</text>
</comment>
<feature type="binding site" evidence="9">
    <location>
        <begin position="212"/>
        <end position="215"/>
    </location>
    <ligand>
        <name>GTP</name>
        <dbReference type="ChEBI" id="CHEBI:37565"/>
    </ligand>
</feature>
<feature type="domain" description="Obg" evidence="12">
    <location>
        <begin position="1"/>
        <end position="158"/>
    </location>
</feature>
<organism evidence="13 14">
    <name type="scientific">Halanaerobium salsuginis</name>
    <dbReference type="NCBI Taxonomy" id="29563"/>
    <lineage>
        <taxon>Bacteria</taxon>
        <taxon>Bacillati</taxon>
        <taxon>Bacillota</taxon>
        <taxon>Clostridia</taxon>
        <taxon>Halanaerobiales</taxon>
        <taxon>Halanaerobiaceae</taxon>
        <taxon>Halanaerobium</taxon>
    </lineage>
</organism>
<evidence type="ECO:0000256" key="8">
    <source>
        <dbReference type="ARBA" id="ARBA00023134"/>
    </source>
</evidence>
<dbReference type="STRING" id="29563.SAMN02983006_01163"/>
<feature type="binding site" evidence="9">
    <location>
        <position position="192"/>
    </location>
    <ligand>
        <name>Mg(2+)</name>
        <dbReference type="ChEBI" id="CHEBI:18420"/>
    </ligand>
</feature>
<evidence type="ECO:0000256" key="7">
    <source>
        <dbReference type="ARBA" id="ARBA00022842"/>
    </source>
</evidence>
<dbReference type="PROSITE" id="PS51710">
    <property type="entry name" value="G_OBG"/>
    <property type="match status" value="1"/>
</dbReference>
<dbReference type="PRINTS" id="PR00326">
    <property type="entry name" value="GTP1OBG"/>
</dbReference>
<evidence type="ECO:0000256" key="4">
    <source>
        <dbReference type="ARBA" id="ARBA00022723"/>
    </source>
</evidence>
<dbReference type="Pfam" id="PF09269">
    <property type="entry name" value="DUF1967"/>
    <property type="match status" value="1"/>
</dbReference>
<dbReference type="InterPro" id="IPR015349">
    <property type="entry name" value="OCT_dom"/>
</dbReference>
<dbReference type="SUPFAM" id="SSF82051">
    <property type="entry name" value="Obg GTP-binding protein N-terminal domain"/>
    <property type="match status" value="1"/>
</dbReference>
<keyword evidence="3 9" id="KW-0963">Cytoplasm</keyword>
<dbReference type="InterPro" id="IPR027417">
    <property type="entry name" value="P-loop_NTPase"/>
</dbReference>
<dbReference type="PANTHER" id="PTHR11702">
    <property type="entry name" value="DEVELOPMENTALLY REGULATED GTP-BINDING PROTEIN-RELATED"/>
    <property type="match status" value="1"/>
</dbReference>
<dbReference type="OrthoDB" id="9807318at2"/>
<dbReference type="InterPro" id="IPR031167">
    <property type="entry name" value="G_OBG"/>
</dbReference>
<comment type="subcellular location">
    <subcellularLocation>
        <location evidence="9">Cytoplasm</location>
    </subcellularLocation>
</comment>
<reference evidence="13 14" key="1">
    <citation type="submission" date="2016-10" db="EMBL/GenBank/DDBJ databases">
        <authorList>
            <person name="de Groot N.N."/>
        </authorList>
    </citation>
    <scope>NUCLEOTIDE SEQUENCE [LARGE SCALE GENOMIC DNA]</scope>
    <source>
        <strain evidence="13 14">ATCC 51327</strain>
    </source>
</reference>
<evidence type="ECO:0000256" key="3">
    <source>
        <dbReference type="ARBA" id="ARBA00022490"/>
    </source>
</evidence>
<dbReference type="InterPro" id="IPR014100">
    <property type="entry name" value="GTP-bd_Obg/CgtA"/>
</dbReference>
<evidence type="ECO:0000259" key="11">
    <source>
        <dbReference type="PROSITE" id="PS51881"/>
    </source>
</evidence>
<dbReference type="GO" id="GO:0042254">
    <property type="term" value="P:ribosome biogenesis"/>
    <property type="evidence" value="ECO:0007669"/>
    <property type="project" value="UniProtKB-UniRule"/>
</dbReference>
<keyword evidence="5 9" id="KW-0547">Nucleotide-binding</keyword>
<dbReference type="GO" id="GO:0000287">
    <property type="term" value="F:magnesium ion binding"/>
    <property type="evidence" value="ECO:0007669"/>
    <property type="project" value="InterPro"/>
</dbReference>
<dbReference type="NCBIfam" id="NF008956">
    <property type="entry name" value="PRK12299.1"/>
    <property type="match status" value="1"/>
</dbReference>
<keyword evidence="4 9" id="KW-0479">Metal-binding</keyword>